<sequence length="51" mass="5690">MLESAHRVPVRQAVDRQQRDPGQWIHGTRPATPGSCSRPHAVHTGPHCLEE</sequence>
<name>A0A9D4GJM3_DREPO</name>
<evidence type="ECO:0000313" key="2">
    <source>
        <dbReference type="EMBL" id="KAH3818093.1"/>
    </source>
</evidence>
<comment type="caution">
    <text evidence="2">The sequence shown here is derived from an EMBL/GenBank/DDBJ whole genome shotgun (WGS) entry which is preliminary data.</text>
</comment>
<dbReference type="Proteomes" id="UP000828390">
    <property type="component" value="Unassembled WGS sequence"/>
</dbReference>
<gene>
    <name evidence="2" type="ORF">DPMN_119689</name>
</gene>
<feature type="region of interest" description="Disordered" evidence="1">
    <location>
        <begin position="1"/>
        <end position="51"/>
    </location>
</feature>
<protein>
    <submittedName>
        <fullName evidence="2">Uncharacterized protein</fullName>
    </submittedName>
</protein>
<evidence type="ECO:0000313" key="3">
    <source>
        <dbReference type="Proteomes" id="UP000828390"/>
    </source>
</evidence>
<accession>A0A9D4GJM3</accession>
<dbReference type="EMBL" id="JAIWYP010000005">
    <property type="protein sequence ID" value="KAH3818093.1"/>
    <property type="molecule type" value="Genomic_DNA"/>
</dbReference>
<reference evidence="2" key="2">
    <citation type="submission" date="2020-11" db="EMBL/GenBank/DDBJ databases">
        <authorList>
            <person name="McCartney M.A."/>
            <person name="Auch B."/>
            <person name="Kono T."/>
            <person name="Mallez S."/>
            <person name="Becker A."/>
            <person name="Gohl D.M."/>
            <person name="Silverstein K.A.T."/>
            <person name="Koren S."/>
            <person name="Bechman K.B."/>
            <person name="Herman A."/>
            <person name="Abrahante J.E."/>
            <person name="Garbe J."/>
        </authorList>
    </citation>
    <scope>NUCLEOTIDE SEQUENCE</scope>
    <source>
        <strain evidence="2">Duluth1</strain>
        <tissue evidence="2">Whole animal</tissue>
    </source>
</reference>
<dbReference type="AlphaFoldDB" id="A0A9D4GJM3"/>
<reference evidence="2" key="1">
    <citation type="journal article" date="2019" name="bioRxiv">
        <title>The Genome of the Zebra Mussel, Dreissena polymorpha: A Resource for Invasive Species Research.</title>
        <authorList>
            <person name="McCartney M.A."/>
            <person name="Auch B."/>
            <person name="Kono T."/>
            <person name="Mallez S."/>
            <person name="Zhang Y."/>
            <person name="Obille A."/>
            <person name="Becker A."/>
            <person name="Abrahante J.E."/>
            <person name="Garbe J."/>
            <person name="Badalamenti J.P."/>
            <person name="Herman A."/>
            <person name="Mangelson H."/>
            <person name="Liachko I."/>
            <person name="Sullivan S."/>
            <person name="Sone E.D."/>
            <person name="Koren S."/>
            <person name="Silverstein K.A.T."/>
            <person name="Beckman K.B."/>
            <person name="Gohl D.M."/>
        </authorList>
    </citation>
    <scope>NUCLEOTIDE SEQUENCE</scope>
    <source>
        <strain evidence="2">Duluth1</strain>
        <tissue evidence="2">Whole animal</tissue>
    </source>
</reference>
<evidence type="ECO:0000256" key="1">
    <source>
        <dbReference type="SAM" id="MobiDB-lite"/>
    </source>
</evidence>
<organism evidence="2 3">
    <name type="scientific">Dreissena polymorpha</name>
    <name type="common">Zebra mussel</name>
    <name type="synonym">Mytilus polymorpha</name>
    <dbReference type="NCBI Taxonomy" id="45954"/>
    <lineage>
        <taxon>Eukaryota</taxon>
        <taxon>Metazoa</taxon>
        <taxon>Spiralia</taxon>
        <taxon>Lophotrochozoa</taxon>
        <taxon>Mollusca</taxon>
        <taxon>Bivalvia</taxon>
        <taxon>Autobranchia</taxon>
        <taxon>Heteroconchia</taxon>
        <taxon>Euheterodonta</taxon>
        <taxon>Imparidentia</taxon>
        <taxon>Neoheterodontei</taxon>
        <taxon>Myida</taxon>
        <taxon>Dreissenoidea</taxon>
        <taxon>Dreissenidae</taxon>
        <taxon>Dreissena</taxon>
    </lineage>
</organism>
<keyword evidence="3" id="KW-1185">Reference proteome</keyword>
<proteinExistence type="predicted"/>